<organism evidence="4 6">
    <name type="scientific">Xiamenia xianingshaonis</name>
    <dbReference type="NCBI Taxonomy" id="2682776"/>
    <lineage>
        <taxon>Bacteria</taxon>
        <taxon>Bacillati</taxon>
        <taxon>Actinomycetota</taxon>
        <taxon>Coriobacteriia</taxon>
        <taxon>Eggerthellales</taxon>
        <taxon>Eggerthellaceae</taxon>
        <taxon>Xiamenia</taxon>
    </lineage>
</organism>
<dbReference type="GO" id="GO:0016787">
    <property type="term" value="F:hydrolase activity"/>
    <property type="evidence" value="ECO:0007669"/>
    <property type="project" value="UniProtKB-KW"/>
</dbReference>
<evidence type="ECO:0000256" key="1">
    <source>
        <dbReference type="ARBA" id="ARBA00022801"/>
    </source>
</evidence>
<dbReference type="Proteomes" id="UP000636394">
    <property type="component" value="Unassembled WGS sequence"/>
</dbReference>
<dbReference type="SUPFAM" id="SSF109604">
    <property type="entry name" value="HD-domain/PDEase-like"/>
    <property type="match status" value="1"/>
</dbReference>
<gene>
    <name evidence="3" type="ORF">GMI68_03315</name>
    <name evidence="4" type="ORF">J7S26_04535</name>
</gene>
<dbReference type="RefSeq" id="WP_166338869.1">
    <property type="nucleotide sequence ID" value="NZ_CP072829.1"/>
</dbReference>
<dbReference type="AlphaFoldDB" id="A0A9E6MP17"/>
<protein>
    <submittedName>
        <fullName evidence="4">HD domain-containing protein</fullName>
    </submittedName>
</protein>
<dbReference type="EMBL" id="WPCR01000003">
    <property type="protein sequence ID" value="NHM13811.1"/>
    <property type="molecule type" value="Genomic_DNA"/>
</dbReference>
<evidence type="ECO:0000259" key="2">
    <source>
        <dbReference type="PROSITE" id="PS51831"/>
    </source>
</evidence>
<dbReference type="PROSITE" id="PS51831">
    <property type="entry name" value="HD"/>
    <property type="match status" value="1"/>
</dbReference>
<evidence type="ECO:0000313" key="3">
    <source>
        <dbReference type="EMBL" id="NHM13811.1"/>
    </source>
</evidence>
<dbReference type="Gene3D" id="1.10.3210.10">
    <property type="entry name" value="Hypothetical protein af1432"/>
    <property type="match status" value="1"/>
</dbReference>
<keyword evidence="1" id="KW-0378">Hydrolase</keyword>
<dbReference type="Pfam" id="PF01966">
    <property type="entry name" value="HD"/>
    <property type="match status" value="1"/>
</dbReference>
<dbReference type="InterPro" id="IPR026875">
    <property type="entry name" value="PHydrolase_assoc_dom"/>
</dbReference>
<dbReference type="InterPro" id="IPR003607">
    <property type="entry name" value="HD/PDEase_dom"/>
</dbReference>
<dbReference type="Pfam" id="PF13286">
    <property type="entry name" value="HD_assoc"/>
    <property type="match status" value="1"/>
</dbReference>
<evidence type="ECO:0000313" key="4">
    <source>
        <dbReference type="EMBL" id="QTU83672.1"/>
    </source>
</evidence>
<evidence type="ECO:0000313" key="5">
    <source>
        <dbReference type="Proteomes" id="UP000636394"/>
    </source>
</evidence>
<accession>A0A9E6MP17</accession>
<keyword evidence="5" id="KW-1185">Reference proteome</keyword>
<dbReference type="EMBL" id="CP072829">
    <property type="protein sequence ID" value="QTU83672.1"/>
    <property type="molecule type" value="Genomic_DNA"/>
</dbReference>
<proteinExistence type="predicted"/>
<dbReference type="CDD" id="cd00077">
    <property type="entry name" value="HDc"/>
    <property type="match status" value="1"/>
</dbReference>
<dbReference type="Proteomes" id="UP000671910">
    <property type="component" value="Chromosome"/>
</dbReference>
<dbReference type="InterPro" id="IPR006674">
    <property type="entry name" value="HD_domain"/>
</dbReference>
<dbReference type="KEGG" id="ebz:J7S26_04535"/>
<reference evidence="4" key="2">
    <citation type="submission" date="2021-04" db="EMBL/GenBank/DDBJ databases">
        <title>Novel species in family Eggerthellaceae.</title>
        <authorList>
            <person name="Zhang G."/>
        </authorList>
    </citation>
    <scope>NUCLEOTIDE SEQUENCE</scope>
    <source>
        <strain evidence="4">Zg-886</strain>
    </source>
</reference>
<name>A0A9E6MP17_9ACTN</name>
<reference evidence="3 5" key="1">
    <citation type="submission" date="2019-11" db="EMBL/GenBank/DDBJ databases">
        <title>Eggerthellaceae novel genus isolated from the rectal contents of marmort.</title>
        <authorList>
            <person name="Zhang G."/>
        </authorList>
    </citation>
    <scope>NUCLEOTIDE SEQUENCE [LARGE SCALE GENOMIC DNA]</scope>
    <source>
        <strain evidence="3">Zg-886</strain>
        <strain evidence="5">zg-886</strain>
    </source>
</reference>
<sequence>MKRSDSARVEGGRVPYLTLDPAIEAAIRERLRTGEKSPFACPDEAVVRREDNPHDRATLVRPAFSRDTEKILNIPAYNRYADKTQVFSFVENDDITRRGLHVQLVSRIARNIGRLLGLNVDLIEAIALGHDVGHTPFGHAGEHFLSASYHRRTGRFFNHNVHSVRVLDQLYRRNMSLQTLNGVLAHNGEFAQQVLKTSPMDAFSQLDEMVEACAVDESTIASLRPSTLEGCVVRVSDMIAYVGKDRQDALDMGVLDSLDAFDTTVLGTTNAQIISNVTVDIVNNSFGTGAIAMSRAVFEDLALAKRQNYRLIYEKEGMVAATENIVEEMFEALYERLLDDLAAGDESSPIFAHHVRNLCEKSRSVKPADYLAQDPNQIVVDYLASMTDSYFMALFEHLFPERGLNVLAKRYCSDLRRYDTIGS</sequence>
<evidence type="ECO:0000313" key="6">
    <source>
        <dbReference type="Proteomes" id="UP000671910"/>
    </source>
</evidence>
<feature type="domain" description="HD" evidence="2">
    <location>
        <begin position="98"/>
        <end position="209"/>
    </location>
</feature>